<organism evidence="12">
    <name type="scientific">Drosophila grimshawi</name>
    <name type="common">Hawaiian fruit fly</name>
    <name type="synonym">Idiomyia grimshawi</name>
    <dbReference type="NCBI Taxonomy" id="7222"/>
    <lineage>
        <taxon>Eukaryota</taxon>
        <taxon>Metazoa</taxon>
        <taxon>Ecdysozoa</taxon>
        <taxon>Arthropoda</taxon>
        <taxon>Hexapoda</taxon>
        <taxon>Insecta</taxon>
        <taxon>Pterygota</taxon>
        <taxon>Neoptera</taxon>
        <taxon>Endopterygota</taxon>
        <taxon>Diptera</taxon>
        <taxon>Brachycera</taxon>
        <taxon>Muscomorpha</taxon>
        <taxon>Ephydroidea</taxon>
        <taxon>Drosophilidae</taxon>
        <taxon>Drosophila</taxon>
        <taxon>Hawaiian Drosophila</taxon>
    </lineage>
</organism>
<keyword evidence="7" id="KW-0378">Hydrolase</keyword>
<dbReference type="PROSITE" id="PS00128">
    <property type="entry name" value="GLYCOSYL_HYDROL_F22_1"/>
    <property type="match status" value="1"/>
</dbReference>
<dbReference type="SMART" id="SM00263">
    <property type="entry name" value="LYZ1"/>
    <property type="match status" value="1"/>
</dbReference>
<dbReference type="eggNOG" id="ENOG502S1S1">
    <property type="taxonomic scope" value="Eukaryota"/>
</dbReference>
<keyword evidence="4" id="KW-0081">Bacteriolytic enzyme</keyword>
<dbReference type="PROSITE" id="PS51348">
    <property type="entry name" value="GLYCOSYL_HYDROL_F22_2"/>
    <property type="match status" value="1"/>
</dbReference>
<dbReference type="PhylomeDB" id="B4JLE8"/>
<keyword evidence="3" id="KW-0929">Antimicrobial</keyword>
<evidence type="ECO:0000256" key="1">
    <source>
        <dbReference type="ARBA" id="ARBA00000632"/>
    </source>
</evidence>
<dbReference type="CDD" id="cd16899">
    <property type="entry name" value="LYZ_C_invert"/>
    <property type="match status" value="1"/>
</dbReference>
<keyword evidence="7" id="KW-0326">Glycosidase</keyword>
<dbReference type="KEGG" id="dgr:6565034"/>
<gene>
    <name evidence="11" type="primary">Dgri\GH12846</name>
    <name evidence="11" type="ORF">Dgri_GH12846</name>
</gene>
<evidence type="ECO:0000256" key="5">
    <source>
        <dbReference type="ARBA" id="ARBA00022729"/>
    </source>
</evidence>
<feature type="domain" description="Glycosyl hydrolases family 22 (GH22)" evidence="10">
    <location>
        <begin position="90"/>
        <end position="108"/>
    </location>
</feature>
<comment type="similarity">
    <text evidence="8">Belongs to the glycosyl hydrolase 22 family.</text>
</comment>
<feature type="signal peptide" evidence="9">
    <location>
        <begin position="1"/>
        <end position="23"/>
    </location>
</feature>
<comment type="catalytic activity">
    <reaction evidence="1">
        <text>Hydrolysis of (1-&gt;4)-beta-linkages between N-acetylmuramic acid and N-acetyl-D-glucosamine residues in a peptidoglycan and between N-acetyl-D-glucosamine residues in chitodextrins.</text>
        <dbReference type="EC" id="3.2.1.17"/>
    </reaction>
</comment>
<dbReference type="PROSITE" id="PS51257">
    <property type="entry name" value="PROKAR_LIPOPROTEIN"/>
    <property type="match status" value="1"/>
</dbReference>
<dbReference type="PANTHER" id="PTHR11407">
    <property type="entry name" value="LYSOZYME C"/>
    <property type="match status" value="1"/>
</dbReference>
<evidence type="ECO:0000256" key="6">
    <source>
        <dbReference type="ARBA" id="ARBA00023157"/>
    </source>
</evidence>
<evidence type="ECO:0000256" key="4">
    <source>
        <dbReference type="ARBA" id="ARBA00022638"/>
    </source>
</evidence>
<keyword evidence="6" id="KW-1015">Disulfide bond</keyword>
<dbReference type="InterPro" id="IPR001916">
    <property type="entry name" value="Glyco_hydro_22"/>
</dbReference>
<evidence type="ECO:0000256" key="2">
    <source>
        <dbReference type="ARBA" id="ARBA00012732"/>
    </source>
</evidence>
<dbReference type="InterPro" id="IPR023346">
    <property type="entry name" value="Lysozyme-like_dom_sf"/>
</dbReference>
<protein>
    <recommendedName>
        <fullName evidence="2">lysozyme</fullName>
        <ecNumber evidence="2">3.2.1.17</ecNumber>
    </recommendedName>
</protein>
<keyword evidence="12" id="KW-1185">Reference proteome</keyword>
<evidence type="ECO:0000313" key="11">
    <source>
        <dbReference type="EMBL" id="EDW00401.1"/>
    </source>
</evidence>
<proteinExistence type="inferred from homology"/>
<dbReference type="Pfam" id="PF00062">
    <property type="entry name" value="Lys"/>
    <property type="match status" value="1"/>
</dbReference>
<evidence type="ECO:0000313" key="12">
    <source>
        <dbReference type="Proteomes" id="UP000001070"/>
    </source>
</evidence>
<dbReference type="Gene3D" id="1.10.530.10">
    <property type="match status" value="1"/>
</dbReference>
<dbReference type="Proteomes" id="UP000001070">
    <property type="component" value="Unassembled WGS sequence"/>
</dbReference>
<dbReference type="OrthoDB" id="17373at2759"/>
<dbReference type="GO" id="GO:0003796">
    <property type="term" value="F:lysozyme activity"/>
    <property type="evidence" value="ECO:0007669"/>
    <property type="project" value="UniProtKB-EC"/>
</dbReference>
<name>B4JLE8_DROGR</name>
<accession>B4JLE8</accession>
<dbReference type="GO" id="GO:0042742">
    <property type="term" value="P:defense response to bacterium"/>
    <property type="evidence" value="ECO:0007669"/>
    <property type="project" value="UniProtKB-KW"/>
</dbReference>
<dbReference type="SUPFAM" id="SSF53955">
    <property type="entry name" value="Lysozyme-like"/>
    <property type="match status" value="1"/>
</dbReference>
<sequence length="138" mass="15081">MSKSSSPQLIAFVAVACAWPAFGRTMDRCSLALEMANLGVPLDQLARWTCLAKHESAYRTEVLGSNNYGIFQIGNHWCKPSNNRYSQNACSLSCSDLLTDDITSSVQCAQKILGTRGWSAWATLPLCSAELPPIDDCF</sequence>
<dbReference type="InParanoid" id="B4JLE8"/>
<evidence type="ECO:0000256" key="3">
    <source>
        <dbReference type="ARBA" id="ARBA00022529"/>
    </source>
</evidence>
<dbReference type="HOGENOM" id="CLU_111620_2_1_1"/>
<feature type="chain" id="PRO_5002812609" description="lysozyme" evidence="9">
    <location>
        <begin position="24"/>
        <end position="138"/>
    </location>
</feature>
<dbReference type="PRINTS" id="PR00135">
    <property type="entry name" value="LYZLACT"/>
</dbReference>
<dbReference type="STRING" id="7222.B4JLE8"/>
<dbReference type="InterPro" id="IPR019799">
    <property type="entry name" value="Glyco_hydro_22_CS"/>
</dbReference>
<dbReference type="EMBL" id="CH916370">
    <property type="protein sequence ID" value="EDW00401.1"/>
    <property type="molecule type" value="Genomic_DNA"/>
</dbReference>
<evidence type="ECO:0000256" key="8">
    <source>
        <dbReference type="RuleBase" id="RU004440"/>
    </source>
</evidence>
<evidence type="ECO:0000259" key="10">
    <source>
        <dbReference type="PROSITE" id="PS00128"/>
    </source>
</evidence>
<keyword evidence="5 9" id="KW-0732">Signal</keyword>
<reference evidence="11 12" key="1">
    <citation type="journal article" date="2007" name="Nature">
        <title>Evolution of genes and genomes on the Drosophila phylogeny.</title>
        <authorList>
            <consortium name="Drosophila 12 Genomes Consortium"/>
            <person name="Clark A.G."/>
            <person name="Eisen M.B."/>
            <person name="Smith D.R."/>
            <person name="Bergman C.M."/>
            <person name="Oliver B."/>
            <person name="Markow T.A."/>
            <person name="Kaufman T.C."/>
            <person name="Kellis M."/>
            <person name="Gelbart W."/>
            <person name="Iyer V.N."/>
            <person name="Pollard D.A."/>
            <person name="Sackton T.B."/>
            <person name="Larracuente A.M."/>
            <person name="Singh N.D."/>
            <person name="Abad J.P."/>
            <person name="Abt D.N."/>
            <person name="Adryan B."/>
            <person name="Aguade M."/>
            <person name="Akashi H."/>
            <person name="Anderson W.W."/>
            <person name="Aquadro C.F."/>
            <person name="Ardell D.H."/>
            <person name="Arguello R."/>
            <person name="Artieri C.G."/>
            <person name="Barbash D.A."/>
            <person name="Barker D."/>
            <person name="Barsanti P."/>
            <person name="Batterham P."/>
            <person name="Batzoglou S."/>
            <person name="Begun D."/>
            <person name="Bhutkar A."/>
            <person name="Blanco E."/>
            <person name="Bosak S.A."/>
            <person name="Bradley R.K."/>
            <person name="Brand A.D."/>
            <person name="Brent M.R."/>
            <person name="Brooks A.N."/>
            <person name="Brown R.H."/>
            <person name="Butlin R.K."/>
            <person name="Caggese C."/>
            <person name="Calvi B.R."/>
            <person name="Bernardo de Carvalho A."/>
            <person name="Caspi A."/>
            <person name="Castrezana S."/>
            <person name="Celniker S.E."/>
            <person name="Chang J.L."/>
            <person name="Chapple C."/>
            <person name="Chatterji S."/>
            <person name="Chinwalla A."/>
            <person name="Civetta A."/>
            <person name="Clifton S.W."/>
            <person name="Comeron J.M."/>
            <person name="Costello J.C."/>
            <person name="Coyne J.A."/>
            <person name="Daub J."/>
            <person name="David R.G."/>
            <person name="Delcher A.L."/>
            <person name="Delehaunty K."/>
            <person name="Do C.B."/>
            <person name="Ebling H."/>
            <person name="Edwards K."/>
            <person name="Eickbush T."/>
            <person name="Evans J.D."/>
            <person name="Filipski A."/>
            <person name="Findeiss S."/>
            <person name="Freyhult E."/>
            <person name="Fulton L."/>
            <person name="Fulton R."/>
            <person name="Garcia A.C."/>
            <person name="Gardiner A."/>
            <person name="Garfield D.A."/>
            <person name="Garvin B.E."/>
            <person name="Gibson G."/>
            <person name="Gilbert D."/>
            <person name="Gnerre S."/>
            <person name="Godfrey J."/>
            <person name="Good R."/>
            <person name="Gotea V."/>
            <person name="Gravely B."/>
            <person name="Greenberg A.J."/>
            <person name="Griffiths-Jones S."/>
            <person name="Gross S."/>
            <person name="Guigo R."/>
            <person name="Gustafson E.A."/>
            <person name="Haerty W."/>
            <person name="Hahn M.W."/>
            <person name="Halligan D.L."/>
            <person name="Halpern A.L."/>
            <person name="Halter G.M."/>
            <person name="Han M.V."/>
            <person name="Heger A."/>
            <person name="Hillier L."/>
            <person name="Hinrichs A.S."/>
            <person name="Holmes I."/>
            <person name="Hoskins R.A."/>
            <person name="Hubisz M.J."/>
            <person name="Hultmark D."/>
            <person name="Huntley M.A."/>
            <person name="Jaffe D.B."/>
            <person name="Jagadeeshan S."/>
            <person name="Jeck W.R."/>
            <person name="Johnson J."/>
            <person name="Jones C.D."/>
            <person name="Jordan W.C."/>
            <person name="Karpen G.H."/>
            <person name="Kataoka E."/>
            <person name="Keightley P.D."/>
            <person name="Kheradpour P."/>
            <person name="Kirkness E.F."/>
            <person name="Koerich L.B."/>
            <person name="Kristiansen K."/>
            <person name="Kudrna D."/>
            <person name="Kulathinal R.J."/>
            <person name="Kumar S."/>
            <person name="Kwok R."/>
            <person name="Lander E."/>
            <person name="Langley C.H."/>
            <person name="Lapoint R."/>
            <person name="Lazzaro B.P."/>
            <person name="Lee S.J."/>
            <person name="Levesque L."/>
            <person name="Li R."/>
            <person name="Lin C.F."/>
            <person name="Lin M.F."/>
            <person name="Lindblad-Toh K."/>
            <person name="Llopart A."/>
            <person name="Long M."/>
            <person name="Low L."/>
            <person name="Lozovsky E."/>
            <person name="Lu J."/>
            <person name="Luo M."/>
            <person name="Machado C.A."/>
            <person name="Makalowski W."/>
            <person name="Marzo M."/>
            <person name="Matsuda M."/>
            <person name="Matzkin L."/>
            <person name="McAllister B."/>
            <person name="McBride C.S."/>
            <person name="McKernan B."/>
            <person name="McKernan K."/>
            <person name="Mendez-Lago M."/>
            <person name="Minx P."/>
            <person name="Mollenhauer M.U."/>
            <person name="Montooth K."/>
            <person name="Mount S.M."/>
            <person name="Mu X."/>
            <person name="Myers E."/>
            <person name="Negre B."/>
            <person name="Newfeld S."/>
            <person name="Nielsen R."/>
            <person name="Noor M.A."/>
            <person name="O'Grady P."/>
            <person name="Pachter L."/>
            <person name="Papaceit M."/>
            <person name="Parisi M.J."/>
            <person name="Parisi M."/>
            <person name="Parts L."/>
            <person name="Pedersen J.S."/>
            <person name="Pesole G."/>
            <person name="Phillippy A.M."/>
            <person name="Ponting C.P."/>
            <person name="Pop M."/>
            <person name="Porcelli D."/>
            <person name="Powell J.R."/>
            <person name="Prohaska S."/>
            <person name="Pruitt K."/>
            <person name="Puig M."/>
            <person name="Quesneville H."/>
            <person name="Ram K.R."/>
            <person name="Rand D."/>
            <person name="Rasmussen M.D."/>
            <person name="Reed L.K."/>
            <person name="Reenan R."/>
            <person name="Reily A."/>
            <person name="Remington K.A."/>
            <person name="Rieger T.T."/>
            <person name="Ritchie M.G."/>
            <person name="Robin C."/>
            <person name="Rogers Y.H."/>
            <person name="Rohde C."/>
            <person name="Rozas J."/>
            <person name="Rubenfield M.J."/>
            <person name="Ruiz A."/>
            <person name="Russo S."/>
            <person name="Salzberg S.L."/>
            <person name="Sanchez-Gracia A."/>
            <person name="Saranga D.J."/>
            <person name="Sato H."/>
            <person name="Schaeffer S.W."/>
            <person name="Schatz M.C."/>
            <person name="Schlenke T."/>
            <person name="Schwartz R."/>
            <person name="Segarra C."/>
            <person name="Singh R.S."/>
            <person name="Sirot L."/>
            <person name="Sirota M."/>
            <person name="Sisneros N.B."/>
            <person name="Smith C.D."/>
            <person name="Smith T.F."/>
            <person name="Spieth J."/>
            <person name="Stage D.E."/>
            <person name="Stark A."/>
            <person name="Stephan W."/>
            <person name="Strausberg R.L."/>
            <person name="Strempel S."/>
            <person name="Sturgill D."/>
            <person name="Sutton G."/>
            <person name="Sutton G.G."/>
            <person name="Tao W."/>
            <person name="Teichmann S."/>
            <person name="Tobari Y.N."/>
            <person name="Tomimura Y."/>
            <person name="Tsolas J.M."/>
            <person name="Valente V.L."/>
            <person name="Venter E."/>
            <person name="Venter J.C."/>
            <person name="Vicario S."/>
            <person name="Vieira F.G."/>
            <person name="Vilella A.J."/>
            <person name="Villasante A."/>
            <person name="Walenz B."/>
            <person name="Wang J."/>
            <person name="Wasserman M."/>
            <person name="Watts T."/>
            <person name="Wilson D."/>
            <person name="Wilson R.K."/>
            <person name="Wing R.A."/>
            <person name="Wolfner M.F."/>
            <person name="Wong A."/>
            <person name="Wong G.K."/>
            <person name="Wu C.I."/>
            <person name="Wu G."/>
            <person name="Yamamoto D."/>
            <person name="Yang H.P."/>
            <person name="Yang S.P."/>
            <person name="Yorke J.A."/>
            <person name="Yoshida K."/>
            <person name="Zdobnov E."/>
            <person name="Zhang P."/>
            <person name="Zhang Y."/>
            <person name="Zimin A.V."/>
            <person name="Baldwin J."/>
            <person name="Abdouelleil A."/>
            <person name="Abdulkadir J."/>
            <person name="Abebe A."/>
            <person name="Abera B."/>
            <person name="Abreu J."/>
            <person name="Acer S.C."/>
            <person name="Aftuck L."/>
            <person name="Alexander A."/>
            <person name="An P."/>
            <person name="Anderson E."/>
            <person name="Anderson S."/>
            <person name="Arachi H."/>
            <person name="Azer M."/>
            <person name="Bachantsang P."/>
            <person name="Barry A."/>
            <person name="Bayul T."/>
            <person name="Berlin A."/>
            <person name="Bessette D."/>
            <person name="Bloom T."/>
            <person name="Blye J."/>
            <person name="Boguslavskiy L."/>
            <person name="Bonnet C."/>
            <person name="Boukhgalter B."/>
            <person name="Bourzgui I."/>
            <person name="Brown A."/>
            <person name="Cahill P."/>
            <person name="Channer S."/>
            <person name="Cheshatsang Y."/>
            <person name="Chuda L."/>
            <person name="Citroen M."/>
            <person name="Collymore A."/>
            <person name="Cooke P."/>
            <person name="Costello M."/>
            <person name="D'Aco K."/>
            <person name="Daza R."/>
            <person name="De Haan G."/>
            <person name="DeGray S."/>
            <person name="DeMaso C."/>
            <person name="Dhargay N."/>
            <person name="Dooley K."/>
            <person name="Dooley E."/>
            <person name="Doricent M."/>
            <person name="Dorje P."/>
            <person name="Dorjee K."/>
            <person name="Dupes A."/>
            <person name="Elong R."/>
            <person name="Falk J."/>
            <person name="Farina A."/>
            <person name="Faro S."/>
            <person name="Ferguson D."/>
            <person name="Fisher S."/>
            <person name="Foley C.D."/>
            <person name="Franke A."/>
            <person name="Friedrich D."/>
            <person name="Gadbois L."/>
            <person name="Gearin G."/>
            <person name="Gearin C.R."/>
            <person name="Giannoukos G."/>
            <person name="Goode T."/>
            <person name="Graham J."/>
            <person name="Grandbois E."/>
            <person name="Grewal S."/>
            <person name="Gyaltsen K."/>
            <person name="Hafez N."/>
            <person name="Hagos B."/>
            <person name="Hall J."/>
            <person name="Henson C."/>
            <person name="Hollinger A."/>
            <person name="Honan T."/>
            <person name="Huard M.D."/>
            <person name="Hughes L."/>
            <person name="Hurhula B."/>
            <person name="Husby M.E."/>
            <person name="Kamat A."/>
            <person name="Kanga B."/>
            <person name="Kashin S."/>
            <person name="Khazanovich D."/>
            <person name="Kisner P."/>
            <person name="Lance K."/>
            <person name="Lara M."/>
            <person name="Lee W."/>
            <person name="Lennon N."/>
            <person name="Letendre F."/>
            <person name="LeVine R."/>
            <person name="Lipovsky A."/>
            <person name="Liu X."/>
            <person name="Liu J."/>
            <person name="Liu S."/>
            <person name="Lokyitsang T."/>
            <person name="Lokyitsang Y."/>
            <person name="Lubonja R."/>
            <person name="Lui A."/>
            <person name="MacDonald P."/>
            <person name="Magnisalis V."/>
            <person name="Maru K."/>
            <person name="Matthews C."/>
            <person name="McCusker W."/>
            <person name="McDonough S."/>
            <person name="Mehta T."/>
            <person name="Meldrim J."/>
            <person name="Meneus L."/>
            <person name="Mihai O."/>
            <person name="Mihalev A."/>
            <person name="Mihova T."/>
            <person name="Mittelman R."/>
            <person name="Mlenga V."/>
            <person name="Montmayeur A."/>
            <person name="Mulrain L."/>
            <person name="Navidi A."/>
            <person name="Naylor J."/>
            <person name="Negash T."/>
            <person name="Nguyen T."/>
            <person name="Nguyen N."/>
            <person name="Nicol R."/>
            <person name="Norbu C."/>
            <person name="Norbu N."/>
            <person name="Novod N."/>
            <person name="O'Neill B."/>
            <person name="Osman S."/>
            <person name="Markiewicz E."/>
            <person name="Oyono O.L."/>
            <person name="Patti C."/>
            <person name="Phunkhang P."/>
            <person name="Pierre F."/>
            <person name="Priest M."/>
            <person name="Raghuraman S."/>
            <person name="Rege F."/>
            <person name="Reyes R."/>
            <person name="Rise C."/>
            <person name="Rogov P."/>
            <person name="Ross K."/>
            <person name="Ryan E."/>
            <person name="Settipalli S."/>
            <person name="Shea T."/>
            <person name="Sherpa N."/>
            <person name="Shi L."/>
            <person name="Shih D."/>
            <person name="Sparrow T."/>
            <person name="Spaulding J."/>
            <person name="Stalker J."/>
            <person name="Stange-Thomann N."/>
            <person name="Stavropoulos S."/>
            <person name="Stone C."/>
            <person name="Strader C."/>
            <person name="Tesfaye S."/>
            <person name="Thomson T."/>
            <person name="Thoulutsang Y."/>
            <person name="Thoulutsang D."/>
            <person name="Topham K."/>
            <person name="Topping I."/>
            <person name="Tsamla T."/>
            <person name="Vassiliev H."/>
            <person name="Vo A."/>
            <person name="Wangchuk T."/>
            <person name="Wangdi T."/>
            <person name="Weiand M."/>
            <person name="Wilkinson J."/>
            <person name="Wilson A."/>
            <person name="Yadav S."/>
            <person name="Young G."/>
            <person name="Yu Q."/>
            <person name="Zembek L."/>
            <person name="Zhong D."/>
            <person name="Zimmer A."/>
            <person name="Zwirko Z."/>
            <person name="Jaffe D.B."/>
            <person name="Alvarez P."/>
            <person name="Brockman W."/>
            <person name="Butler J."/>
            <person name="Chin C."/>
            <person name="Gnerre S."/>
            <person name="Grabherr M."/>
            <person name="Kleber M."/>
            <person name="Mauceli E."/>
            <person name="MacCallum I."/>
        </authorList>
    </citation>
    <scope>NUCLEOTIDE SEQUENCE [LARGE SCALE GENOMIC DNA]</scope>
    <source>
        <strain evidence="12">Tucson 15287-2541.00</strain>
    </source>
</reference>
<dbReference type="GO" id="GO:0031640">
    <property type="term" value="P:killing of cells of another organism"/>
    <property type="evidence" value="ECO:0007669"/>
    <property type="project" value="UniProtKB-KW"/>
</dbReference>
<dbReference type="EC" id="3.2.1.17" evidence="2"/>
<evidence type="ECO:0000256" key="9">
    <source>
        <dbReference type="SAM" id="SignalP"/>
    </source>
</evidence>
<dbReference type="PANTHER" id="PTHR11407:SF36">
    <property type="entry name" value="GEO02684P1-RELATED"/>
    <property type="match status" value="1"/>
</dbReference>
<dbReference type="AlphaFoldDB" id="B4JLE8"/>
<evidence type="ECO:0000256" key="7">
    <source>
        <dbReference type="ARBA" id="ARBA00023295"/>
    </source>
</evidence>
<dbReference type="SMR" id="B4JLE8"/>